<accession>A0AAE0KG17</accession>
<evidence type="ECO:0000313" key="2">
    <source>
        <dbReference type="EMBL" id="KAK3375799.1"/>
    </source>
</evidence>
<comment type="caution">
    <text evidence="2">The sequence shown here is derived from an EMBL/GenBank/DDBJ whole genome shotgun (WGS) entry which is preliminary data.</text>
</comment>
<proteinExistence type="predicted"/>
<protein>
    <submittedName>
        <fullName evidence="2">Uncharacterized protein</fullName>
    </submittedName>
</protein>
<dbReference type="Proteomes" id="UP001287356">
    <property type="component" value="Unassembled WGS sequence"/>
</dbReference>
<reference evidence="2" key="2">
    <citation type="submission" date="2023-06" db="EMBL/GenBank/DDBJ databases">
        <authorList>
            <consortium name="Lawrence Berkeley National Laboratory"/>
            <person name="Haridas S."/>
            <person name="Hensen N."/>
            <person name="Bonometti L."/>
            <person name="Westerberg I."/>
            <person name="Brannstrom I.O."/>
            <person name="Guillou S."/>
            <person name="Cros-Aarteil S."/>
            <person name="Calhoun S."/>
            <person name="Kuo A."/>
            <person name="Mondo S."/>
            <person name="Pangilinan J."/>
            <person name="Riley R."/>
            <person name="Labutti K."/>
            <person name="Andreopoulos B."/>
            <person name="Lipzen A."/>
            <person name="Chen C."/>
            <person name="Yanf M."/>
            <person name="Daum C."/>
            <person name="Ng V."/>
            <person name="Clum A."/>
            <person name="Steindorff A."/>
            <person name="Ohm R."/>
            <person name="Martin F."/>
            <person name="Silar P."/>
            <person name="Natvig D."/>
            <person name="Lalanne C."/>
            <person name="Gautier V."/>
            <person name="Ament-Velasquez S.L."/>
            <person name="Kruys A."/>
            <person name="Hutchinson M.I."/>
            <person name="Powell A.J."/>
            <person name="Barry K."/>
            <person name="Miller A.N."/>
            <person name="Grigoriev I.V."/>
            <person name="Debuchy R."/>
            <person name="Gladieux P."/>
            <person name="Thoren M.H."/>
            <person name="Johannesson H."/>
        </authorList>
    </citation>
    <scope>NUCLEOTIDE SEQUENCE</scope>
    <source>
        <strain evidence="2">CBS 958.72</strain>
    </source>
</reference>
<evidence type="ECO:0000256" key="1">
    <source>
        <dbReference type="SAM" id="MobiDB-lite"/>
    </source>
</evidence>
<dbReference type="EMBL" id="JAULSN010000003">
    <property type="protein sequence ID" value="KAK3375799.1"/>
    <property type="molecule type" value="Genomic_DNA"/>
</dbReference>
<sequence length="185" mass="21025">MPEKTHHPPFELPRSFRPTLVDASGASKPATSDDHVKTDVLLAIKPVHLAHIASQQKNHEYRKYRLPDEVTRLWFYETRDGGDEGRSFITHVAVIPAGVRHTPGTVPEKLLGIGNDDFNDGRKVSKYGYPVLELYKLARPVALDEMNSRWAMGSPTGWRYVPAALWLDRWGSYDDARANKVFRVF</sequence>
<evidence type="ECO:0000313" key="3">
    <source>
        <dbReference type="Proteomes" id="UP001287356"/>
    </source>
</evidence>
<feature type="region of interest" description="Disordered" evidence="1">
    <location>
        <begin position="1"/>
        <end position="33"/>
    </location>
</feature>
<reference evidence="2" key="1">
    <citation type="journal article" date="2023" name="Mol. Phylogenet. Evol.">
        <title>Genome-scale phylogeny and comparative genomics of the fungal order Sordariales.</title>
        <authorList>
            <person name="Hensen N."/>
            <person name="Bonometti L."/>
            <person name="Westerberg I."/>
            <person name="Brannstrom I.O."/>
            <person name="Guillou S."/>
            <person name="Cros-Aarteil S."/>
            <person name="Calhoun S."/>
            <person name="Haridas S."/>
            <person name="Kuo A."/>
            <person name="Mondo S."/>
            <person name="Pangilinan J."/>
            <person name="Riley R."/>
            <person name="LaButti K."/>
            <person name="Andreopoulos B."/>
            <person name="Lipzen A."/>
            <person name="Chen C."/>
            <person name="Yan M."/>
            <person name="Daum C."/>
            <person name="Ng V."/>
            <person name="Clum A."/>
            <person name="Steindorff A."/>
            <person name="Ohm R.A."/>
            <person name="Martin F."/>
            <person name="Silar P."/>
            <person name="Natvig D.O."/>
            <person name="Lalanne C."/>
            <person name="Gautier V."/>
            <person name="Ament-Velasquez S.L."/>
            <person name="Kruys A."/>
            <person name="Hutchinson M.I."/>
            <person name="Powell A.J."/>
            <person name="Barry K."/>
            <person name="Miller A.N."/>
            <person name="Grigoriev I.V."/>
            <person name="Debuchy R."/>
            <person name="Gladieux P."/>
            <person name="Hiltunen Thoren M."/>
            <person name="Johannesson H."/>
        </authorList>
    </citation>
    <scope>NUCLEOTIDE SEQUENCE</scope>
    <source>
        <strain evidence="2">CBS 958.72</strain>
    </source>
</reference>
<organism evidence="2 3">
    <name type="scientific">Lasiosphaeria ovina</name>
    <dbReference type="NCBI Taxonomy" id="92902"/>
    <lineage>
        <taxon>Eukaryota</taxon>
        <taxon>Fungi</taxon>
        <taxon>Dikarya</taxon>
        <taxon>Ascomycota</taxon>
        <taxon>Pezizomycotina</taxon>
        <taxon>Sordariomycetes</taxon>
        <taxon>Sordariomycetidae</taxon>
        <taxon>Sordariales</taxon>
        <taxon>Lasiosphaeriaceae</taxon>
        <taxon>Lasiosphaeria</taxon>
    </lineage>
</organism>
<dbReference type="AlphaFoldDB" id="A0AAE0KG17"/>
<keyword evidence="3" id="KW-1185">Reference proteome</keyword>
<name>A0AAE0KG17_9PEZI</name>
<gene>
    <name evidence="2" type="ORF">B0T24DRAFT_656107</name>
</gene>